<dbReference type="Pfam" id="PF00563">
    <property type="entry name" value="EAL"/>
    <property type="match status" value="1"/>
</dbReference>
<evidence type="ECO:0000256" key="7">
    <source>
        <dbReference type="ARBA" id="ARBA00023136"/>
    </source>
</evidence>
<evidence type="ECO:0000313" key="11">
    <source>
        <dbReference type="EMBL" id="PWJ31802.1"/>
    </source>
</evidence>
<dbReference type="RefSeq" id="WP_109729199.1">
    <property type="nucleotide sequence ID" value="NZ_BAAACK010000007.1"/>
</dbReference>
<keyword evidence="6 8" id="KW-1133">Transmembrane helix</keyword>
<dbReference type="Pfam" id="PF02378">
    <property type="entry name" value="PTS_EIIC"/>
    <property type="match status" value="1"/>
</dbReference>
<dbReference type="InterPro" id="IPR051088">
    <property type="entry name" value="PTS_Sugar-EIIC/EIIB"/>
</dbReference>
<reference evidence="11 12" key="1">
    <citation type="submission" date="2018-05" db="EMBL/GenBank/DDBJ databases">
        <title>The Hungate 1000. A catalogue of reference genomes from the rumen microbiome.</title>
        <authorList>
            <person name="Kelly W."/>
        </authorList>
    </citation>
    <scope>NUCLEOTIDE SEQUENCE [LARGE SCALE GENOMIC DNA]</scope>
    <source>
        <strain evidence="11 12">NLAE-zl-C242</strain>
    </source>
</reference>
<dbReference type="AlphaFoldDB" id="A0A2Y9B710"/>
<dbReference type="InterPro" id="IPR003352">
    <property type="entry name" value="PTS_EIIC"/>
</dbReference>
<keyword evidence="12" id="KW-1185">Reference proteome</keyword>
<dbReference type="SMART" id="SM00052">
    <property type="entry name" value="EAL"/>
    <property type="match status" value="1"/>
</dbReference>
<dbReference type="EMBL" id="QGDL01000001">
    <property type="protein sequence ID" value="PWJ31802.1"/>
    <property type="molecule type" value="Genomic_DNA"/>
</dbReference>
<gene>
    <name evidence="11" type="ORF">A8806_10189</name>
</gene>
<feature type="transmembrane region" description="Helical" evidence="8">
    <location>
        <begin position="25"/>
        <end position="46"/>
    </location>
</feature>
<feature type="transmembrane region" description="Helical" evidence="8">
    <location>
        <begin position="299"/>
        <end position="320"/>
    </location>
</feature>
<feature type="transmembrane region" description="Helical" evidence="8">
    <location>
        <begin position="378"/>
        <end position="399"/>
    </location>
</feature>
<dbReference type="InterPro" id="IPR004501">
    <property type="entry name" value="PTS_EIIC_3"/>
</dbReference>
<dbReference type="SUPFAM" id="SSF141868">
    <property type="entry name" value="EAL domain-like"/>
    <property type="match status" value="1"/>
</dbReference>
<dbReference type="InterPro" id="IPR035919">
    <property type="entry name" value="EAL_sf"/>
</dbReference>
<evidence type="ECO:0000259" key="10">
    <source>
        <dbReference type="PROSITE" id="PS51105"/>
    </source>
</evidence>
<evidence type="ECO:0000256" key="6">
    <source>
        <dbReference type="ARBA" id="ARBA00022989"/>
    </source>
</evidence>
<dbReference type="PANTHER" id="PTHR33989">
    <property type="match status" value="1"/>
</dbReference>
<dbReference type="PROSITE" id="PS51105">
    <property type="entry name" value="PTS_EIIC_TYPE_3"/>
    <property type="match status" value="1"/>
</dbReference>
<feature type="transmembrane region" description="Helical" evidence="8">
    <location>
        <begin position="66"/>
        <end position="86"/>
    </location>
</feature>
<feature type="transmembrane region" description="Helical" evidence="8">
    <location>
        <begin position="326"/>
        <end position="346"/>
    </location>
</feature>
<accession>A0A2Y9B710</accession>
<dbReference type="Gene3D" id="3.20.20.450">
    <property type="entry name" value="EAL domain"/>
    <property type="match status" value="1"/>
</dbReference>
<dbReference type="GO" id="GO:0005886">
    <property type="term" value="C:plasma membrane"/>
    <property type="evidence" value="ECO:0007669"/>
    <property type="project" value="UniProtKB-SubCell"/>
</dbReference>
<name>A0A2Y9B710_9FIRM</name>
<comment type="caution">
    <text evidence="11">The sequence shown here is derived from an EMBL/GenBank/DDBJ whole genome shotgun (WGS) entry which is preliminary data.</text>
</comment>
<protein>
    <submittedName>
        <fullName evidence="11">Diguanylate phosphodiesterase</fullName>
    </submittedName>
</protein>
<proteinExistence type="predicted"/>
<dbReference type="PROSITE" id="PS50883">
    <property type="entry name" value="EAL"/>
    <property type="match status" value="1"/>
</dbReference>
<keyword evidence="5 8" id="KW-0812">Transmembrane</keyword>
<evidence type="ECO:0000259" key="9">
    <source>
        <dbReference type="PROSITE" id="PS50883"/>
    </source>
</evidence>
<keyword evidence="3" id="KW-1003">Cell membrane</keyword>
<evidence type="ECO:0000256" key="8">
    <source>
        <dbReference type="SAM" id="Phobius"/>
    </source>
</evidence>
<dbReference type="GO" id="GO:0008982">
    <property type="term" value="F:protein-N(PI)-phosphohistidine-sugar phosphotransferase activity"/>
    <property type="evidence" value="ECO:0007669"/>
    <property type="project" value="InterPro"/>
</dbReference>
<dbReference type="PANTHER" id="PTHR33989:SF4">
    <property type="entry name" value="PTS SYSTEM N,N'-DIACETYLCHITOBIOSE-SPECIFIC EIIC COMPONENT"/>
    <property type="match status" value="1"/>
</dbReference>
<keyword evidence="7 8" id="KW-0472">Membrane</keyword>
<evidence type="ECO:0000313" key="12">
    <source>
        <dbReference type="Proteomes" id="UP000245845"/>
    </source>
</evidence>
<dbReference type="InterPro" id="IPR001633">
    <property type="entry name" value="EAL_dom"/>
</dbReference>
<dbReference type="GO" id="GO:0009401">
    <property type="term" value="P:phosphoenolpyruvate-dependent sugar phosphotransferase system"/>
    <property type="evidence" value="ECO:0007669"/>
    <property type="project" value="InterPro"/>
</dbReference>
<feature type="domain" description="PTS EIIC type-3" evidence="10">
    <location>
        <begin position="1"/>
        <end position="395"/>
    </location>
</feature>
<evidence type="ECO:0000256" key="4">
    <source>
        <dbReference type="ARBA" id="ARBA00022597"/>
    </source>
</evidence>
<feature type="transmembrane region" description="Helical" evidence="8">
    <location>
        <begin position="130"/>
        <end position="150"/>
    </location>
</feature>
<feature type="domain" description="EAL" evidence="9">
    <location>
        <begin position="441"/>
        <end position="691"/>
    </location>
</feature>
<evidence type="ECO:0000256" key="2">
    <source>
        <dbReference type="ARBA" id="ARBA00022448"/>
    </source>
</evidence>
<feature type="transmembrane region" description="Helical" evidence="8">
    <location>
        <begin position="98"/>
        <end position="118"/>
    </location>
</feature>
<comment type="subcellular location">
    <subcellularLocation>
        <location evidence="1">Cell membrane</location>
        <topology evidence="1">Multi-pass membrane protein</topology>
    </subcellularLocation>
</comment>
<sequence>MYSRILRAIYKIENNHVFSAVKKGFTLLIPVLLVGSFALLFLNFPIPVFQKFIAEWAGGVLSTSLHFLFDSTVGFMSIYLVVSISYYYSSEMKERDGFLQVMAMVVSVVCFAASFGAAGGSMELSDLGPVGVFTAMFSSVAATKLFYFFYGKISAAHRFRSRGADVDYRNSLSAIYPLLLCALIFIGMNLTIQTVFKVDNLNDLVTDGIVFLFHNINDGLGAGILYVVVLDILWVFGIHGGNALEQVAQTYLVPNDNAAGVIISKSFLDSYALIGGCGAAICLLAALLIFSKGKDNRQLAYSASGAVLFNINEILVYGLPVVLNPVLIIPFILTPVISLLIAYGFATMGFLPILGRTVTWTTPVLFSGYLSSGSWRGVAVQLVILAAGTGVYAPFVCLAQKVKEQQAKMLLNELTAYFKLVQQEGRDVHLMEQHDSKGLLARNMAEQLRIDVEQERLTMGYQPQYHKEHGLTGAESLLRWRYMDYPVYPPLVVALAKEDGFFDRLTQVVVKTSMKACSELLREGSALTISANISADQMDSEQFINRVIRMAETYGVSGHYCLEVTEESAVDRMEEIPHHISRLKSAGILAAVDDFSMGRTSLMYLQTSSFYAVKLDGRLVQGLLENERNQEIIASIVSLGTNLGFVVMAEYVETEEIREKLESLGCNLYQGYLYSPAVPLERLKEIVKGSQPKK</sequence>
<keyword evidence="4" id="KW-0762">Sugar transport</keyword>
<feature type="transmembrane region" description="Helical" evidence="8">
    <location>
        <begin position="271"/>
        <end position="290"/>
    </location>
</feature>
<keyword evidence="2" id="KW-0813">Transport</keyword>
<dbReference type="OrthoDB" id="1641940at2"/>
<evidence type="ECO:0000256" key="3">
    <source>
        <dbReference type="ARBA" id="ARBA00022475"/>
    </source>
</evidence>
<evidence type="ECO:0000256" key="5">
    <source>
        <dbReference type="ARBA" id="ARBA00022692"/>
    </source>
</evidence>
<feature type="transmembrane region" description="Helical" evidence="8">
    <location>
        <begin position="171"/>
        <end position="192"/>
    </location>
</feature>
<organism evidence="11 12">
    <name type="scientific">Faecalicatena orotica</name>
    <dbReference type="NCBI Taxonomy" id="1544"/>
    <lineage>
        <taxon>Bacteria</taxon>
        <taxon>Bacillati</taxon>
        <taxon>Bacillota</taxon>
        <taxon>Clostridia</taxon>
        <taxon>Lachnospirales</taxon>
        <taxon>Lachnospiraceae</taxon>
        <taxon>Faecalicatena</taxon>
    </lineage>
</organism>
<dbReference type="CDD" id="cd01948">
    <property type="entry name" value="EAL"/>
    <property type="match status" value="1"/>
</dbReference>
<evidence type="ECO:0000256" key="1">
    <source>
        <dbReference type="ARBA" id="ARBA00004651"/>
    </source>
</evidence>
<dbReference type="Proteomes" id="UP000245845">
    <property type="component" value="Unassembled WGS sequence"/>
</dbReference>